<dbReference type="Proteomes" id="UP001172680">
    <property type="component" value="Unassembled WGS sequence"/>
</dbReference>
<proteinExistence type="predicted"/>
<comment type="caution">
    <text evidence="1">The sequence shown here is derived from an EMBL/GenBank/DDBJ whole genome shotgun (WGS) entry which is preliminary data.</text>
</comment>
<reference evidence="1" key="1">
    <citation type="submission" date="2022-10" db="EMBL/GenBank/DDBJ databases">
        <title>Culturing micro-colonial fungi from biological soil crusts in the Mojave desert and describing Neophaeococcomyces mojavensis, and introducing the new genera and species Taxawa tesnikishii.</title>
        <authorList>
            <person name="Kurbessoian T."/>
            <person name="Stajich J.E."/>
        </authorList>
    </citation>
    <scope>NUCLEOTIDE SEQUENCE</scope>
    <source>
        <strain evidence="1">JES_115</strain>
    </source>
</reference>
<protein>
    <submittedName>
        <fullName evidence="1">Uncharacterized protein</fullName>
    </submittedName>
</protein>
<accession>A0ACC2ZMV4</accession>
<sequence length="311" mass="34742">MSSPPLDLPGELKNLIYNLEVPETTMHVPSSGAITVFFSDAEQAYTSSAKAAGAVKAARPAPLALQHVCKTIRRETMVHFYTRTTLVLSSPLAARMFFPRVPPALLARIPPIQLIIKPEGYQPRSRREVRTQAAHRNLTIEQGRTACCKGNCLKDPIQMRVLGMPLDATRTEVLSHQPLGSIPFKLLSRLTSLNVDIHHNIAREHLNAKIYPNYLDIMFATGVAIGCQYFSQQTKASTTFRIFSRNAQLMGEMVSGEIRGDSFNVMLASQRCRTMCYGSSGAVWDKNLCACIMQVEKTEDDWVPYEVDYVY</sequence>
<evidence type="ECO:0000313" key="2">
    <source>
        <dbReference type="Proteomes" id="UP001172680"/>
    </source>
</evidence>
<organism evidence="1 2">
    <name type="scientific">Coniosporium tulheliwenetii</name>
    <dbReference type="NCBI Taxonomy" id="3383036"/>
    <lineage>
        <taxon>Eukaryota</taxon>
        <taxon>Fungi</taxon>
        <taxon>Dikarya</taxon>
        <taxon>Ascomycota</taxon>
        <taxon>Pezizomycotina</taxon>
        <taxon>Dothideomycetes</taxon>
        <taxon>Dothideomycetes incertae sedis</taxon>
        <taxon>Coniosporium</taxon>
    </lineage>
</organism>
<keyword evidence="2" id="KW-1185">Reference proteome</keyword>
<dbReference type="EMBL" id="JAPDRP010000002">
    <property type="protein sequence ID" value="KAJ9648894.1"/>
    <property type="molecule type" value="Genomic_DNA"/>
</dbReference>
<gene>
    <name evidence="1" type="ORF">H2199_000807</name>
</gene>
<evidence type="ECO:0000313" key="1">
    <source>
        <dbReference type="EMBL" id="KAJ9648894.1"/>
    </source>
</evidence>
<name>A0ACC2ZMV4_9PEZI</name>